<comment type="caution">
    <text evidence="1">The sequence shown here is derived from an EMBL/GenBank/DDBJ whole genome shotgun (WGS) entry which is preliminary data.</text>
</comment>
<protein>
    <submittedName>
        <fullName evidence="1">Uncharacterized protein</fullName>
    </submittedName>
</protein>
<proteinExistence type="predicted"/>
<name>A0A0F9MEW5_9ZZZZ</name>
<dbReference type="AlphaFoldDB" id="A0A0F9MEW5"/>
<evidence type="ECO:0000313" key="1">
    <source>
        <dbReference type="EMBL" id="KKM75165.1"/>
    </source>
</evidence>
<sequence>MYHNKRLITLLFILLISVFCLAANKIYIAPETAVVWTAGGGDELLDMGGQAAAEVRTGSFLDLGAASRSSDYVFTFFIDQFATAPVLGETIDLYFGMGTSTTSFDGEPNTAPGDSAEGNTQLEQLKNLLYVGSAVVGTTTAADATLRITGFVRFFQRYIFPVVHNNTADALNSTGDGHSITLTPVPAEIQ</sequence>
<accession>A0A0F9MEW5</accession>
<gene>
    <name evidence="1" type="ORF">LCGC14_1393000</name>
</gene>
<organism evidence="1">
    <name type="scientific">marine sediment metagenome</name>
    <dbReference type="NCBI Taxonomy" id="412755"/>
    <lineage>
        <taxon>unclassified sequences</taxon>
        <taxon>metagenomes</taxon>
        <taxon>ecological metagenomes</taxon>
    </lineage>
</organism>
<dbReference type="EMBL" id="LAZR01009023">
    <property type="protein sequence ID" value="KKM75165.1"/>
    <property type="molecule type" value="Genomic_DNA"/>
</dbReference>
<reference evidence="1" key="1">
    <citation type="journal article" date="2015" name="Nature">
        <title>Complex archaea that bridge the gap between prokaryotes and eukaryotes.</title>
        <authorList>
            <person name="Spang A."/>
            <person name="Saw J.H."/>
            <person name="Jorgensen S.L."/>
            <person name="Zaremba-Niedzwiedzka K."/>
            <person name="Martijn J."/>
            <person name="Lind A.E."/>
            <person name="van Eijk R."/>
            <person name="Schleper C."/>
            <person name="Guy L."/>
            <person name="Ettema T.J."/>
        </authorList>
    </citation>
    <scope>NUCLEOTIDE SEQUENCE</scope>
</reference>